<dbReference type="EMBL" id="SMSJ01000114">
    <property type="protein sequence ID" value="TDH58525.1"/>
    <property type="molecule type" value="Genomic_DNA"/>
</dbReference>
<organism evidence="1 2">
    <name type="scientific">Dankookia rubra</name>
    <dbReference type="NCBI Taxonomy" id="1442381"/>
    <lineage>
        <taxon>Bacteria</taxon>
        <taxon>Pseudomonadati</taxon>
        <taxon>Pseudomonadota</taxon>
        <taxon>Alphaproteobacteria</taxon>
        <taxon>Acetobacterales</taxon>
        <taxon>Roseomonadaceae</taxon>
        <taxon>Dankookia</taxon>
    </lineage>
</organism>
<evidence type="ECO:0000313" key="2">
    <source>
        <dbReference type="Proteomes" id="UP000295096"/>
    </source>
</evidence>
<comment type="caution">
    <text evidence="1">The sequence shown here is derived from an EMBL/GenBank/DDBJ whole genome shotgun (WGS) entry which is preliminary data.</text>
</comment>
<gene>
    <name evidence="1" type="ORF">E2C06_32160</name>
</gene>
<protein>
    <submittedName>
        <fullName evidence="1">Uncharacterized protein</fullName>
    </submittedName>
</protein>
<dbReference type="InterPro" id="IPR019704">
    <property type="entry name" value="Flagellar_assmbl_FliX_class2"/>
</dbReference>
<dbReference type="OrthoDB" id="7282643at2"/>
<accession>A0A4V3A9A5</accession>
<dbReference type="Pfam" id="PF10768">
    <property type="entry name" value="FliX"/>
    <property type="match status" value="1"/>
</dbReference>
<feature type="non-terminal residue" evidence="1">
    <location>
        <position position="1"/>
    </location>
</feature>
<dbReference type="RefSeq" id="WP_133292657.1">
    <property type="nucleotide sequence ID" value="NZ_SMSJ01000114.1"/>
</dbReference>
<dbReference type="AlphaFoldDB" id="A0A4V3A9A5"/>
<sequence length="117" mass="12155">LGPAPGPPGAEAAAESAAAGAAAPVGLGLLGLQDSGDRAARDQAARRRAESILQELQSLQRELLHDGPDMNRLERLAALETGEDGADPSLRDAVQSVVLRARVELARRGWNASVSKK</sequence>
<proteinExistence type="predicted"/>
<name>A0A4V3A9A5_9PROT</name>
<dbReference type="GO" id="GO:0044781">
    <property type="term" value="P:bacterial-type flagellum organization"/>
    <property type="evidence" value="ECO:0007669"/>
    <property type="project" value="InterPro"/>
</dbReference>
<keyword evidence="2" id="KW-1185">Reference proteome</keyword>
<evidence type="ECO:0000313" key="1">
    <source>
        <dbReference type="EMBL" id="TDH58525.1"/>
    </source>
</evidence>
<dbReference type="Proteomes" id="UP000295096">
    <property type="component" value="Unassembled WGS sequence"/>
</dbReference>
<reference evidence="1 2" key="1">
    <citation type="journal article" date="2016" name="J. Microbiol.">
        <title>Dankookia rubra gen. nov., sp. nov., an alphaproteobacterium isolated from sediment of a shallow stream.</title>
        <authorList>
            <person name="Kim W.H."/>
            <person name="Kim D.H."/>
            <person name="Kang K."/>
            <person name="Ahn T.Y."/>
        </authorList>
    </citation>
    <scope>NUCLEOTIDE SEQUENCE [LARGE SCALE GENOMIC DNA]</scope>
    <source>
        <strain evidence="1 2">JCM30602</strain>
    </source>
</reference>